<name>A0ABT4Q459_9BACL</name>
<evidence type="ECO:0000313" key="2">
    <source>
        <dbReference type="Proteomes" id="UP001527882"/>
    </source>
</evidence>
<dbReference type="Proteomes" id="UP001527882">
    <property type="component" value="Unassembled WGS sequence"/>
</dbReference>
<dbReference type="RefSeq" id="WP_269880033.1">
    <property type="nucleotide sequence ID" value="NZ_JAQAGZ010000002.1"/>
</dbReference>
<dbReference type="EMBL" id="JAQAGZ010000002">
    <property type="protein sequence ID" value="MCZ8511637.1"/>
    <property type="molecule type" value="Genomic_DNA"/>
</dbReference>
<reference evidence="1 2" key="1">
    <citation type="submission" date="2022-12" db="EMBL/GenBank/DDBJ databases">
        <title>Draft genome sequence of Paenibacillus sp. dW9.</title>
        <authorList>
            <person name="Choi E.-W."/>
            <person name="Kim D.-U."/>
        </authorList>
    </citation>
    <scope>NUCLEOTIDE SEQUENCE [LARGE SCALE GENOMIC DNA]</scope>
    <source>
        <strain evidence="2">dW9</strain>
    </source>
</reference>
<gene>
    <name evidence="1" type="ORF">O9H85_04160</name>
</gene>
<dbReference type="InterPro" id="IPR043751">
    <property type="entry name" value="DUF5696"/>
</dbReference>
<dbReference type="Pfam" id="PF18952">
    <property type="entry name" value="DUF5696"/>
    <property type="match status" value="1"/>
</dbReference>
<proteinExistence type="predicted"/>
<protein>
    <submittedName>
        <fullName evidence="1">DUF5696 domain-containing protein</fullName>
    </submittedName>
</protein>
<sequence length="748" mass="83493">MSLKIRPNKSAIAAILLILSLGVWAAFHLKIGTISQQSAPVPENGAAGAAKVPKGLDELPKEADFQTVAQNDMVELKLDAKTGHFLVYDKRNGNIWRSYPDPSQWPDENQDGVWRTHLRSPIMFQYIDLSNNKSQPKESNFLEENGSIKDVQMIPDGFRLTFDMPSRQIAVPIEVKIDKDSVVTRIIDSGVKEGRMSLVWMRLYPFFGAEHSAGQDGYMLIPDGSGALIRYGSNDRNGKSIYSEPIYGQDLSFKVNNLDGSSSRKQVVMPIFGAKSGNRAYLSVVEDGAEFAEIVASPAGVFSGFNWITSQQDYRSSYKQVTNQQTNRSFIAYNKDNRFGSDRVVRYLLLDTNKADYAGMAERYRQYLIDNYGLKKIRPKSGDVPMTVNLVGGELEKGLFTDKYLKATTTDDAMHIVQSLRGLGIGNMVVNYLGWQGDGYSSYGGLFPVDRRIGGNDGMNRFISFAHSLNVLVYLQADYTLNTTGADGFLSLFHGLRDAGGTVLKPYVSLNWLMGHVLDRDIRSYKGLGADGVTMAGIGAYVNSDYNSKYGASRDESRKLHQEILKKFQAAGLEVRGLSSNFFALPFVSTIDHLADDYSYDVFSGEGIPFAQMALHGLISYTSEDGNNRQQYQNGFLHDLEYGSEPSFVFAYRNTAELKYANELHIFNPDYAEWEKPAVEEYKKYNDALGDVQSEFIVNHRSLAPQVKETTFENGKRIIVNYGPKPYTDGKRTVDPEDYLVIEGGAKQ</sequence>
<keyword evidence="2" id="KW-1185">Reference proteome</keyword>
<organism evidence="1 2">
    <name type="scientific">Paenibacillus gyeongsangnamensis</name>
    <dbReference type="NCBI Taxonomy" id="3388067"/>
    <lineage>
        <taxon>Bacteria</taxon>
        <taxon>Bacillati</taxon>
        <taxon>Bacillota</taxon>
        <taxon>Bacilli</taxon>
        <taxon>Bacillales</taxon>
        <taxon>Paenibacillaceae</taxon>
        <taxon>Paenibacillus</taxon>
    </lineage>
</organism>
<comment type="caution">
    <text evidence="1">The sequence shown here is derived from an EMBL/GenBank/DDBJ whole genome shotgun (WGS) entry which is preliminary data.</text>
</comment>
<evidence type="ECO:0000313" key="1">
    <source>
        <dbReference type="EMBL" id="MCZ8511637.1"/>
    </source>
</evidence>
<accession>A0ABT4Q459</accession>